<protein>
    <submittedName>
        <fullName evidence="1">Exportin-1, repeat 2</fullName>
    </submittedName>
</protein>
<keyword evidence="2" id="KW-1185">Reference proteome</keyword>
<dbReference type="InterPro" id="IPR011989">
    <property type="entry name" value="ARM-like"/>
</dbReference>
<reference evidence="1 2" key="1">
    <citation type="submission" date="2023-12" db="EMBL/GenBank/DDBJ databases">
        <title>A high-quality genome assembly for Dillenia turbinata (Dilleniales).</title>
        <authorList>
            <person name="Chanderbali A."/>
        </authorList>
    </citation>
    <scope>NUCLEOTIDE SEQUENCE [LARGE SCALE GENOMIC DNA]</scope>
    <source>
        <strain evidence="1">LSX21</strain>
        <tissue evidence="1">Leaf</tissue>
    </source>
</reference>
<evidence type="ECO:0000313" key="2">
    <source>
        <dbReference type="Proteomes" id="UP001370490"/>
    </source>
</evidence>
<dbReference type="EMBL" id="JBAMMX010000005">
    <property type="protein sequence ID" value="KAK6940177.1"/>
    <property type="molecule type" value="Genomic_DNA"/>
</dbReference>
<dbReference type="Pfam" id="PF18784">
    <property type="entry name" value="CRM1_repeat_2"/>
    <property type="match status" value="1"/>
</dbReference>
<evidence type="ECO:0000313" key="1">
    <source>
        <dbReference type="EMBL" id="KAK6940177.1"/>
    </source>
</evidence>
<name>A0AAN8W289_9MAGN</name>
<dbReference type="InterPro" id="IPR041235">
    <property type="entry name" value="Exp1_repeat_2"/>
</dbReference>
<dbReference type="Gene3D" id="1.25.10.10">
    <property type="entry name" value="Leucine-rich Repeat Variant"/>
    <property type="match status" value="1"/>
</dbReference>
<comment type="caution">
    <text evidence="1">The sequence shown here is derived from an EMBL/GenBank/DDBJ whole genome shotgun (WGS) entry which is preliminary data.</text>
</comment>
<gene>
    <name evidence="1" type="ORF">RJ641_029708</name>
</gene>
<accession>A0AAN8W289</accession>
<organism evidence="1 2">
    <name type="scientific">Dillenia turbinata</name>
    <dbReference type="NCBI Taxonomy" id="194707"/>
    <lineage>
        <taxon>Eukaryota</taxon>
        <taxon>Viridiplantae</taxon>
        <taxon>Streptophyta</taxon>
        <taxon>Embryophyta</taxon>
        <taxon>Tracheophyta</taxon>
        <taxon>Spermatophyta</taxon>
        <taxon>Magnoliopsida</taxon>
        <taxon>eudicotyledons</taxon>
        <taxon>Gunneridae</taxon>
        <taxon>Pentapetalae</taxon>
        <taxon>Dilleniales</taxon>
        <taxon>Dilleniaceae</taxon>
        <taxon>Dillenia</taxon>
    </lineage>
</organism>
<dbReference type="AlphaFoldDB" id="A0AAN8W289"/>
<dbReference type="Proteomes" id="UP001370490">
    <property type="component" value="Unassembled WGS sequence"/>
</dbReference>
<proteinExistence type="predicted"/>
<sequence length="418" mass="46707">MERHREECFSDFPNNHPNFDSDKNNRLYSYSWSIGEGNFSHSQMDSSCLLDFENFTVKEISWFDQSVILNTFINSLDSRVRAVDKKCEEAVEPSVEIEPEKKPCDTSRRRQEKIKSLGDSIVRQVAAREALEEAGVRGNLVGNMVARGVIEFCDGGPTVPTLSNSYITLHSLYHSLIVLLTRDRTRRDGLLFVTVFCTVPMLELQRQLYAGPMSKLRLLMICRMAKLEEVLIIEDENGNIVCETMKDNDVLVQYKIFILNLNISPHGYLSSLIGVRESSICQNFLISVLMSYFTPDEICCITNTERVSPWKSGDASMSPTNPSSLFSAHSTIVSSIKTPYPCLRPSIIRSYSSPYISAVLGLDLFVHRTFISGILGANTGAILQASSTIYTTKTNNGVSPTGFEASKSGMMVLTFSSK</sequence>